<comment type="function">
    <text evidence="2 3">Removes the phosphate from trehalose 6-phosphate to produce free trehalose.</text>
</comment>
<dbReference type="PANTHER" id="PTHR43768">
    <property type="entry name" value="TREHALOSE 6-PHOSPHATE PHOSPHATASE"/>
    <property type="match status" value="1"/>
</dbReference>
<accession>A0A2A9DYB4</accession>
<dbReference type="Proteomes" id="UP000221369">
    <property type="component" value="Unassembled WGS sequence"/>
</dbReference>
<keyword evidence="1 3" id="KW-0378">Hydrolase</keyword>
<dbReference type="InterPro" id="IPR003337">
    <property type="entry name" value="Trehalose_PPase"/>
</dbReference>
<dbReference type="GO" id="GO:0005992">
    <property type="term" value="P:trehalose biosynthetic process"/>
    <property type="evidence" value="ECO:0007669"/>
    <property type="project" value="UniProtKB-UniPathway"/>
</dbReference>
<comment type="cofactor">
    <cofactor evidence="3">
        <name>Mg(2+)</name>
        <dbReference type="ChEBI" id="CHEBI:18420"/>
    </cofactor>
</comment>
<comment type="similarity">
    <text evidence="3">Belongs to the trehalose phosphatase family.</text>
</comment>
<gene>
    <name evidence="4" type="ORF">ATJ78_2557</name>
</gene>
<dbReference type="AlphaFoldDB" id="A0A2A9DYB4"/>
<evidence type="ECO:0000313" key="5">
    <source>
        <dbReference type="Proteomes" id="UP000221369"/>
    </source>
</evidence>
<proteinExistence type="inferred from homology"/>
<comment type="pathway">
    <text evidence="3">Glycan biosynthesis; trehalose biosynthesis.</text>
</comment>
<evidence type="ECO:0000256" key="1">
    <source>
        <dbReference type="ARBA" id="ARBA00022801"/>
    </source>
</evidence>
<dbReference type="InterPro" id="IPR023214">
    <property type="entry name" value="HAD_sf"/>
</dbReference>
<dbReference type="PANTHER" id="PTHR43768:SF3">
    <property type="entry name" value="TREHALOSE 6-PHOSPHATE PHOSPHATASE"/>
    <property type="match status" value="1"/>
</dbReference>
<dbReference type="NCBIfam" id="TIGR00685">
    <property type="entry name" value="T6PP"/>
    <property type="match status" value="1"/>
</dbReference>
<keyword evidence="3" id="KW-0460">Magnesium</keyword>
<dbReference type="GO" id="GO:0004805">
    <property type="term" value="F:trehalose-phosphatase activity"/>
    <property type="evidence" value="ECO:0007669"/>
    <property type="project" value="UniProtKB-EC"/>
</dbReference>
<keyword evidence="3" id="KW-0479">Metal-binding</keyword>
<evidence type="ECO:0000256" key="3">
    <source>
        <dbReference type="RuleBase" id="RU361117"/>
    </source>
</evidence>
<evidence type="ECO:0000256" key="2">
    <source>
        <dbReference type="ARBA" id="ARBA00024179"/>
    </source>
</evidence>
<dbReference type="EMBL" id="PDJE01000001">
    <property type="protein sequence ID" value="PFG31584.1"/>
    <property type="molecule type" value="Genomic_DNA"/>
</dbReference>
<dbReference type="InterPro" id="IPR036412">
    <property type="entry name" value="HAD-like_sf"/>
</dbReference>
<reference evidence="4 5" key="1">
    <citation type="submission" date="2017-10" db="EMBL/GenBank/DDBJ databases">
        <title>Sequencing the genomes of 1000 actinobacteria strains.</title>
        <authorList>
            <person name="Klenk H.-P."/>
        </authorList>
    </citation>
    <scope>NUCLEOTIDE SEQUENCE [LARGE SCALE GENOMIC DNA]</scope>
    <source>
        <strain evidence="4 5">DSM 21798</strain>
    </source>
</reference>
<dbReference type="Gene3D" id="3.40.50.1000">
    <property type="entry name" value="HAD superfamily/HAD-like"/>
    <property type="match status" value="1"/>
</dbReference>
<dbReference type="SUPFAM" id="SSF56784">
    <property type="entry name" value="HAD-like"/>
    <property type="match status" value="1"/>
</dbReference>
<comment type="catalytic activity">
    <reaction evidence="3">
        <text>alpha,alpha-trehalose 6-phosphate + H2O = alpha,alpha-trehalose + phosphate</text>
        <dbReference type="Rhea" id="RHEA:23420"/>
        <dbReference type="ChEBI" id="CHEBI:15377"/>
        <dbReference type="ChEBI" id="CHEBI:16551"/>
        <dbReference type="ChEBI" id="CHEBI:43474"/>
        <dbReference type="ChEBI" id="CHEBI:58429"/>
        <dbReference type="EC" id="3.1.3.12"/>
    </reaction>
</comment>
<dbReference type="Pfam" id="PF02358">
    <property type="entry name" value="Trehalose_PPase"/>
    <property type="match status" value="1"/>
</dbReference>
<evidence type="ECO:0000313" key="4">
    <source>
        <dbReference type="EMBL" id="PFG31584.1"/>
    </source>
</evidence>
<dbReference type="UniPathway" id="UPA00299"/>
<dbReference type="RefSeq" id="WP_098408568.1">
    <property type="nucleotide sequence ID" value="NZ_PDJE01000001.1"/>
</dbReference>
<keyword evidence="5" id="KW-1185">Reference proteome</keyword>
<dbReference type="Gene3D" id="3.30.70.1020">
    <property type="entry name" value="Trehalose-6-phosphate phosphatase related protein, domain 2"/>
    <property type="match status" value="1"/>
</dbReference>
<comment type="caution">
    <text evidence="4">The sequence shown here is derived from an EMBL/GenBank/DDBJ whole genome shotgun (WGS) entry which is preliminary data.</text>
</comment>
<dbReference type="InterPro" id="IPR044651">
    <property type="entry name" value="OTSB-like"/>
</dbReference>
<dbReference type="GO" id="GO:0046872">
    <property type="term" value="F:metal ion binding"/>
    <property type="evidence" value="ECO:0007669"/>
    <property type="project" value="UniProtKB-KW"/>
</dbReference>
<protein>
    <recommendedName>
        <fullName evidence="3">Trehalose 6-phosphate phosphatase</fullName>
        <ecNumber evidence="3">3.1.3.12</ecNumber>
    </recommendedName>
</protein>
<organism evidence="4 5">
    <name type="scientific">Paramicrobacterium agarici</name>
    <dbReference type="NCBI Taxonomy" id="630514"/>
    <lineage>
        <taxon>Bacteria</taxon>
        <taxon>Bacillati</taxon>
        <taxon>Actinomycetota</taxon>
        <taxon>Actinomycetes</taxon>
        <taxon>Micrococcales</taxon>
        <taxon>Microbacteriaceae</taxon>
        <taxon>Paramicrobacterium</taxon>
    </lineage>
</organism>
<dbReference type="EC" id="3.1.3.12" evidence="3"/>
<name>A0A2A9DYB4_9MICO</name>
<sequence length="269" mass="28120">MTQSAHVFDGLPGPLLDALRVLARTPQLTVALDFDGVLAPLVDRPGDARGDSNSLKAIADLVELSGTTVVLVSGRSLDNLRTVSGSPGNVLLVGSHGAEYDIGDGQAGMSLTAEEKRALTELQGAMRDVVSRHPDARLEYKPAGVTLHTRGVNPDAARAAQRDASRTVSAAVPGVTHRSGKDVLEFSVVAATKGDAMQRLRLHTAATAMLYAGDDITDEDAFAALEPGDLSVKVGEGSTVASHRVHGTPEVAQMLRVLASDRRNHLLGA</sequence>